<evidence type="ECO:0000313" key="3">
    <source>
        <dbReference type="Proteomes" id="UP000602395"/>
    </source>
</evidence>
<dbReference type="InterPro" id="IPR003018">
    <property type="entry name" value="GAF"/>
</dbReference>
<organism evidence="2 3">
    <name type="scientific">Gordonia hankookensis</name>
    <dbReference type="NCBI Taxonomy" id="589403"/>
    <lineage>
        <taxon>Bacteria</taxon>
        <taxon>Bacillati</taxon>
        <taxon>Actinomycetota</taxon>
        <taxon>Actinomycetes</taxon>
        <taxon>Mycobacteriales</taxon>
        <taxon>Gordoniaceae</taxon>
        <taxon>Gordonia</taxon>
    </lineage>
</organism>
<evidence type="ECO:0000259" key="1">
    <source>
        <dbReference type="Pfam" id="PF01590"/>
    </source>
</evidence>
<name>A0ABR7WD71_9ACTN</name>
<proteinExistence type="predicted"/>
<dbReference type="RefSeq" id="WP_190267319.1">
    <property type="nucleotide sequence ID" value="NZ_BAABAD010000004.1"/>
</dbReference>
<dbReference type="Pfam" id="PF01590">
    <property type="entry name" value="GAF"/>
    <property type="match status" value="1"/>
</dbReference>
<dbReference type="EMBL" id="JACWMS010000002">
    <property type="protein sequence ID" value="MBD1320718.1"/>
    <property type="molecule type" value="Genomic_DNA"/>
</dbReference>
<sequence length="425" mass="45505">MSDSASASSRVRRAYEDFLTGITPPADSVRSVVRDSWVRSVTRGVNPNVSAPESATASMTAAEFAEYRDAHPITAVRPLVQSLMLDDIADSGVVVALTDQAGRLLWVEGATDARDKAANINFVEGSLWSEEVAGTNAPGLALAVDRGVQVVGPEHFAGPVQEWSCAAAPVHDPITGHVIGVVDVTGGREVAAPFALAAVRSVVAAVEREIRSRAVDLADPATFAAPGGARLTVLAGNTHRWRREGDASGERTLSRRHAEILLLLQAYPEGLSTEQLATLLAEESLDPVTVRAEISRLRRDLGTDVVESRPYRLTVDLVSDVSEIRDRVAGGDELGSVIDELGRGGLLAESAAPGIAELFEEIREDVRSRVIAEGDVSVLRKWTSSAHGRDDLAAWRRIEHRLAPGHPDRVLAGGRIRLLDKRYGV</sequence>
<feature type="domain" description="GAF" evidence="1">
    <location>
        <begin position="96"/>
        <end position="208"/>
    </location>
</feature>
<dbReference type="Proteomes" id="UP000602395">
    <property type="component" value="Unassembled WGS sequence"/>
</dbReference>
<comment type="caution">
    <text evidence="2">The sequence shown here is derived from an EMBL/GenBank/DDBJ whole genome shotgun (WGS) entry which is preliminary data.</text>
</comment>
<dbReference type="Gene3D" id="3.30.450.40">
    <property type="match status" value="1"/>
</dbReference>
<keyword evidence="3" id="KW-1185">Reference proteome</keyword>
<gene>
    <name evidence="2" type="ORF">IDF66_14115</name>
</gene>
<evidence type="ECO:0000313" key="2">
    <source>
        <dbReference type="EMBL" id="MBD1320718.1"/>
    </source>
</evidence>
<protein>
    <submittedName>
        <fullName evidence="2">Transcriptional regulator</fullName>
    </submittedName>
</protein>
<accession>A0ABR7WD71</accession>
<reference evidence="2 3" key="1">
    <citation type="submission" date="2020-09" db="EMBL/GenBank/DDBJ databases">
        <title>Novel species in genus Gordonia.</title>
        <authorList>
            <person name="Zhang G."/>
        </authorList>
    </citation>
    <scope>NUCLEOTIDE SEQUENCE [LARGE SCALE GENOMIC DNA]</scope>
    <source>
        <strain evidence="2 3">ON-33</strain>
    </source>
</reference>
<dbReference type="InterPro" id="IPR029016">
    <property type="entry name" value="GAF-like_dom_sf"/>
</dbReference>